<feature type="compositionally biased region" description="Basic and acidic residues" evidence="3">
    <location>
        <begin position="747"/>
        <end position="757"/>
    </location>
</feature>
<feature type="compositionally biased region" description="Acidic residues" evidence="3">
    <location>
        <begin position="191"/>
        <end position="231"/>
    </location>
</feature>
<evidence type="ECO:0000313" key="5">
    <source>
        <dbReference type="Proteomes" id="UP001470230"/>
    </source>
</evidence>
<proteinExistence type="predicted"/>
<organism evidence="4 5">
    <name type="scientific">Tritrichomonas musculus</name>
    <dbReference type="NCBI Taxonomy" id="1915356"/>
    <lineage>
        <taxon>Eukaryota</taxon>
        <taxon>Metamonada</taxon>
        <taxon>Parabasalia</taxon>
        <taxon>Tritrichomonadida</taxon>
        <taxon>Tritrichomonadidae</taxon>
        <taxon>Tritrichomonas</taxon>
    </lineage>
</organism>
<dbReference type="EMBL" id="JAPFFF010000012">
    <property type="protein sequence ID" value="KAK8876458.1"/>
    <property type="molecule type" value="Genomic_DNA"/>
</dbReference>
<name>A0ABR2JG81_9EUKA</name>
<accession>A0ABR2JG81</accession>
<evidence type="ECO:0000256" key="2">
    <source>
        <dbReference type="ARBA" id="ARBA00023043"/>
    </source>
</evidence>
<feature type="compositionally biased region" description="Basic residues" evidence="3">
    <location>
        <begin position="758"/>
        <end position="770"/>
    </location>
</feature>
<comment type="caution">
    <text evidence="4">The sequence shown here is derived from an EMBL/GenBank/DDBJ whole genome shotgun (WGS) entry which is preliminary data.</text>
</comment>
<dbReference type="PANTHER" id="PTHR24198:SF165">
    <property type="entry name" value="ANKYRIN REPEAT-CONTAINING PROTEIN-RELATED"/>
    <property type="match status" value="1"/>
</dbReference>
<dbReference type="PANTHER" id="PTHR24198">
    <property type="entry name" value="ANKYRIN REPEAT AND PROTEIN KINASE DOMAIN-CONTAINING PROTEIN"/>
    <property type="match status" value="1"/>
</dbReference>
<gene>
    <name evidence="4" type="ORF">M9Y10_006671</name>
</gene>
<evidence type="ECO:0000313" key="4">
    <source>
        <dbReference type="EMBL" id="KAK8876458.1"/>
    </source>
</evidence>
<dbReference type="Pfam" id="PF00023">
    <property type="entry name" value="Ank"/>
    <property type="match status" value="1"/>
</dbReference>
<keyword evidence="1" id="KW-0677">Repeat</keyword>
<dbReference type="Proteomes" id="UP001470230">
    <property type="component" value="Unassembled WGS sequence"/>
</dbReference>
<feature type="region of interest" description="Disordered" evidence="3">
    <location>
        <begin position="181"/>
        <end position="231"/>
    </location>
</feature>
<reference evidence="4 5" key="1">
    <citation type="submission" date="2024-04" db="EMBL/GenBank/DDBJ databases">
        <title>Tritrichomonas musculus Genome.</title>
        <authorList>
            <person name="Alves-Ferreira E."/>
            <person name="Grigg M."/>
            <person name="Lorenzi H."/>
            <person name="Galac M."/>
        </authorList>
    </citation>
    <scope>NUCLEOTIDE SEQUENCE [LARGE SCALE GENOMIC DNA]</scope>
    <source>
        <strain evidence="4 5">EAF2021</strain>
    </source>
</reference>
<feature type="region of interest" description="Disordered" evidence="3">
    <location>
        <begin position="747"/>
        <end position="770"/>
    </location>
</feature>
<keyword evidence="5" id="KW-1185">Reference proteome</keyword>
<evidence type="ECO:0000256" key="3">
    <source>
        <dbReference type="SAM" id="MobiDB-lite"/>
    </source>
</evidence>
<protein>
    <recommendedName>
        <fullName evidence="6">DUF3447 domain-containing protein</fullName>
    </recommendedName>
</protein>
<keyword evidence="2" id="KW-0040">ANK repeat</keyword>
<dbReference type="InterPro" id="IPR002110">
    <property type="entry name" value="Ankyrin_rpt"/>
</dbReference>
<evidence type="ECO:0000256" key="1">
    <source>
        <dbReference type="ARBA" id="ARBA00022737"/>
    </source>
</evidence>
<dbReference type="Pfam" id="PF12796">
    <property type="entry name" value="Ank_2"/>
    <property type="match status" value="2"/>
</dbReference>
<dbReference type="Gene3D" id="1.25.40.20">
    <property type="entry name" value="Ankyrin repeat-containing domain"/>
    <property type="match status" value="1"/>
</dbReference>
<sequence length="770" mass="91019">MNSSIQEYIQNIRNIQSSVLCFIENNQNNEENYQNLIQLFDDYKILNDPHETKLILTLISRIGDQHYHTLNFFEKIEQVLKFFQPIFQKFFSNKEIFDIFSPNKRIILFLITEKIIIIDKVIVEKMYINQFIQYFTPEIKEFLKNFSDKEQKELLSYDEHQSYYYKQDQKYSLDIDLTNNNYNRKDNNGKDDDDNNNTNEEEESNGNGDDDDNNNNDEEDNSDYDDNDADIDLDDNNLKLIQKIPDDFYEKRKIGENDNEICEIIRKDSIEEFITYVKKTNYSLSSRIKPSIYETNVSLLYSKPNLIKYAAFFGSVQIFKYLYQNNVKQHPSLWIYAAHSDNSEMISTLEENKIIKKKYNKTLVFKRCFEESIKCHHNDFSNYIQSNYFHDENKYHIKHYNFAYIEIDKIITDFYYYCKYGYYKIVNLILSTKNANLKFSKSKYDDSDEFIDGIKYKTSRKLISIKTVLYAALKNKDIDITKLLLSSEKVDVNSYNIMTNNNVLEEKTALYIAVEERDLDTIKFLLSCPGIDVNQYNKMISIKESSEMTEKTALFLASEEGFVDVVKLLLESPRINVNIVNIIYSNTSLPVVDRITALFVAINRHKTDLVKLLLSHPGTDVNLVNSFYDDTELIDSDTDRDKTYNACKYEFSPLHASIYFCYGNKCDIVELLLKNKNVDTNIKAKCTTERIRRDYFSHKIYDCDVRDEEIVFFIYDFNYSPLELAEGYCKTKLVRLLPKYLGDNDNNNKKTKDEKDKVTRKKHQTKKEVI</sequence>
<dbReference type="SMART" id="SM00248">
    <property type="entry name" value="ANK"/>
    <property type="match status" value="7"/>
</dbReference>
<dbReference type="SUPFAM" id="SSF48403">
    <property type="entry name" value="Ankyrin repeat"/>
    <property type="match status" value="1"/>
</dbReference>
<evidence type="ECO:0008006" key="6">
    <source>
        <dbReference type="Google" id="ProtNLM"/>
    </source>
</evidence>
<dbReference type="InterPro" id="IPR036770">
    <property type="entry name" value="Ankyrin_rpt-contain_sf"/>
</dbReference>